<feature type="chain" id="PRO_5040851965" evidence="1">
    <location>
        <begin position="23"/>
        <end position="40"/>
    </location>
</feature>
<accession>A0A9W6LQM8</accession>
<gene>
    <name evidence="2" type="ORF">LMG27198_05740</name>
</gene>
<keyword evidence="1" id="KW-0732">Signal</keyword>
<dbReference type="EMBL" id="BSEC01000001">
    <property type="protein sequence ID" value="GLI91582.1"/>
    <property type="molecule type" value="Genomic_DNA"/>
</dbReference>
<dbReference type="RefSeq" id="WP_281800290.1">
    <property type="nucleotide sequence ID" value="NZ_BSEC01000001.1"/>
</dbReference>
<evidence type="ECO:0000313" key="2">
    <source>
        <dbReference type="EMBL" id="GLI91582.1"/>
    </source>
</evidence>
<protein>
    <submittedName>
        <fullName evidence="2">Uncharacterized protein</fullName>
    </submittedName>
</protein>
<keyword evidence="3" id="KW-1185">Reference proteome</keyword>
<evidence type="ECO:0000256" key="1">
    <source>
        <dbReference type="SAM" id="SignalP"/>
    </source>
</evidence>
<organism evidence="2 3">
    <name type="scientific">Methylocystis echinoides</name>
    <dbReference type="NCBI Taxonomy" id="29468"/>
    <lineage>
        <taxon>Bacteria</taxon>
        <taxon>Pseudomonadati</taxon>
        <taxon>Pseudomonadota</taxon>
        <taxon>Alphaproteobacteria</taxon>
        <taxon>Hyphomicrobiales</taxon>
        <taxon>Methylocystaceae</taxon>
        <taxon>Methylocystis</taxon>
    </lineage>
</organism>
<sequence length="40" mass="4424">MMNALIAAALCSIVLASAPAAARSYVYARKKDSRARRRHY</sequence>
<dbReference type="Proteomes" id="UP001144323">
    <property type="component" value="Unassembled WGS sequence"/>
</dbReference>
<proteinExistence type="predicted"/>
<feature type="signal peptide" evidence="1">
    <location>
        <begin position="1"/>
        <end position="22"/>
    </location>
</feature>
<name>A0A9W6LQM8_9HYPH</name>
<evidence type="ECO:0000313" key="3">
    <source>
        <dbReference type="Proteomes" id="UP001144323"/>
    </source>
</evidence>
<comment type="caution">
    <text evidence="2">The sequence shown here is derived from an EMBL/GenBank/DDBJ whole genome shotgun (WGS) entry which is preliminary data.</text>
</comment>
<reference evidence="2" key="1">
    <citation type="journal article" date="2023" name="Int. J. Syst. Evol. Microbiol.">
        <title>Methylocystis iwaonis sp. nov., a type II methane-oxidizing bacterium from surface soil of a rice paddy field in Japan, and emended description of the genus Methylocystis (ex Whittenbury et al. 1970) Bowman et al. 1993.</title>
        <authorList>
            <person name="Kaise H."/>
            <person name="Sawadogo J.B."/>
            <person name="Alam M.S."/>
            <person name="Ueno C."/>
            <person name="Dianou D."/>
            <person name="Shinjo R."/>
            <person name="Asakawa S."/>
        </authorList>
    </citation>
    <scope>NUCLEOTIDE SEQUENCE</scope>
    <source>
        <strain evidence="2">LMG27198</strain>
    </source>
</reference>
<dbReference type="AlphaFoldDB" id="A0A9W6LQM8"/>